<gene>
    <name evidence="15" type="ORF">QR680_008603</name>
</gene>
<dbReference type="GO" id="GO:0006429">
    <property type="term" value="P:leucyl-tRNA aminoacylation"/>
    <property type="evidence" value="ECO:0007669"/>
    <property type="project" value="InterPro"/>
</dbReference>
<evidence type="ECO:0000256" key="4">
    <source>
        <dbReference type="ARBA" id="ARBA00022741"/>
    </source>
</evidence>
<reference evidence="15" key="1">
    <citation type="submission" date="2023-06" db="EMBL/GenBank/DDBJ databases">
        <title>Genomic analysis of the entomopathogenic nematode Steinernema hermaphroditum.</title>
        <authorList>
            <person name="Schwarz E.M."/>
            <person name="Heppert J.K."/>
            <person name="Baniya A."/>
            <person name="Schwartz H.T."/>
            <person name="Tan C.-H."/>
            <person name="Antoshechkin I."/>
            <person name="Sternberg P.W."/>
            <person name="Goodrich-Blair H."/>
            <person name="Dillman A.R."/>
        </authorList>
    </citation>
    <scope>NUCLEOTIDE SEQUENCE</scope>
    <source>
        <strain evidence="15">PS9179</strain>
        <tissue evidence="15">Whole animal</tissue>
    </source>
</reference>
<feature type="domain" description="Methionyl/Leucyl tRNA synthetase" evidence="13">
    <location>
        <begin position="640"/>
        <end position="728"/>
    </location>
</feature>
<dbReference type="SUPFAM" id="SSF52374">
    <property type="entry name" value="Nucleotidylyl transferase"/>
    <property type="match status" value="1"/>
</dbReference>
<organism evidence="15 16">
    <name type="scientific">Steinernema hermaphroditum</name>
    <dbReference type="NCBI Taxonomy" id="289476"/>
    <lineage>
        <taxon>Eukaryota</taxon>
        <taxon>Metazoa</taxon>
        <taxon>Ecdysozoa</taxon>
        <taxon>Nematoda</taxon>
        <taxon>Chromadorea</taxon>
        <taxon>Rhabditida</taxon>
        <taxon>Tylenchina</taxon>
        <taxon>Panagrolaimomorpha</taxon>
        <taxon>Strongyloidoidea</taxon>
        <taxon>Steinernematidae</taxon>
        <taxon>Steinernema</taxon>
    </lineage>
</organism>
<feature type="domain" description="Methionyl/Valyl/Leucyl/Isoleucyl-tRNA synthetase anticodon-binding" evidence="12">
    <location>
        <begin position="765"/>
        <end position="892"/>
    </location>
</feature>
<dbReference type="Pfam" id="PF08264">
    <property type="entry name" value="Anticodon_1"/>
    <property type="match status" value="1"/>
</dbReference>
<dbReference type="InterPro" id="IPR055416">
    <property type="entry name" value="RBD_LARS1"/>
</dbReference>
<evidence type="ECO:0000256" key="2">
    <source>
        <dbReference type="ARBA" id="ARBA00013164"/>
    </source>
</evidence>
<dbReference type="PANTHER" id="PTHR45794:SF1">
    <property type="entry name" value="LEUCINE--TRNA LIGASE, CYTOPLASMIC"/>
    <property type="match status" value="1"/>
</dbReference>
<dbReference type="EMBL" id="JAUCMV010000001">
    <property type="protein sequence ID" value="KAK0424303.1"/>
    <property type="molecule type" value="Genomic_DNA"/>
</dbReference>
<dbReference type="Pfam" id="PF09334">
    <property type="entry name" value="tRNA-synt_1g"/>
    <property type="match status" value="1"/>
</dbReference>
<dbReference type="Proteomes" id="UP001175271">
    <property type="component" value="Unassembled WGS sequence"/>
</dbReference>
<dbReference type="InterPro" id="IPR014729">
    <property type="entry name" value="Rossmann-like_a/b/a_fold"/>
</dbReference>
<keyword evidence="5 10" id="KW-0067">ATP-binding</keyword>
<dbReference type="InterPro" id="IPR004493">
    <property type="entry name" value="Leu-tRNA-synth_Ia_arc/euk"/>
</dbReference>
<dbReference type="Pfam" id="PF24810">
    <property type="entry name" value="RBD_LARS1"/>
    <property type="match status" value="1"/>
</dbReference>
<dbReference type="PROSITE" id="PS00178">
    <property type="entry name" value="AA_TRNA_LIGASE_I"/>
    <property type="match status" value="1"/>
</dbReference>
<dbReference type="SUPFAM" id="SSF47323">
    <property type="entry name" value="Anticodon-binding domain of a subclass of class I aminoacyl-tRNA synthetases"/>
    <property type="match status" value="1"/>
</dbReference>
<evidence type="ECO:0000313" key="15">
    <source>
        <dbReference type="EMBL" id="KAK0424303.1"/>
    </source>
</evidence>
<evidence type="ECO:0000259" key="14">
    <source>
        <dbReference type="Pfam" id="PF24810"/>
    </source>
</evidence>
<evidence type="ECO:0000256" key="1">
    <source>
        <dbReference type="ARBA" id="ARBA00005594"/>
    </source>
</evidence>
<protein>
    <recommendedName>
        <fullName evidence="2">leucine--tRNA ligase</fullName>
        <ecNumber evidence="2">6.1.1.4</ecNumber>
    </recommendedName>
    <alternativeName>
        <fullName evidence="8">Leucyl-tRNA synthetase</fullName>
    </alternativeName>
</protein>
<dbReference type="GO" id="GO:0005524">
    <property type="term" value="F:ATP binding"/>
    <property type="evidence" value="ECO:0007669"/>
    <property type="project" value="UniProtKB-KW"/>
</dbReference>
<evidence type="ECO:0000256" key="10">
    <source>
        <dbReference type="RuleBase" id="RU363035"/>
    </source>
</evidence>
<dbReference type="PANTHER" id="PTHR45794">
    <property type="entry name" value="LEUCYL-TRNA SYNTHETASE"/>
    <property type="match status" value="1"/>
</dbReference>
<dbReference type="Gene3D" id="3.90.740.10">
    <property type="entry name" value="Valyl/Leucyl/Isoleucyl-tRNA synthetase, editing domain"/>
    <property type="match status" value="1"/>
</dbReference>
<feature type="domain" description="Aminoacyl-tRNA synthetase class Ia" evidence="11">
    <location>
        <begin position="19"/>
        <end position="99"/>
    </location>
</feature>
<dbReference type="InterPro" id="IPR002300">
    <property type="entry name" value="aa-tRNA-synth_Ia"/>
</dbReference>
<accession>A0AA39IJG3</accession>
<dbReference type="GO" id="GO:0004823">
    <property type="term" value="F:leucine-tRNA ligase activity"/>
    <property type="evidence" value="ECO:0007669"/>
    <property type="project" value="UniProtKB-EC"/>
</dbReference>
<evidence type="ECO:0000259" key="13">
    <source>
        <dbReference type="Pfam" id="PF09334"/>
    </source>
</evidence>
<dbReference type="InterPro" id="IPR009080">
    <property type="entry name" value="tRNAsynth_Ia_anticodon-bd"/>
</dbReference>
<dbReference type="AlphaFoldDB" id="A0AA39IJG3"/>
<dbReference type="GO" id="GO:0002161">
    <property type="term" value="F:aminoacyl-tRNA deacylase activity"/>
    <property type="evidence" value="ECO:0007669"/>
    <property type="project" value="InterPro"/>
</dbReference>
<evidence type="ECO:0000256" key="5">
    <source>
        <dbReference type="ARBA" id="ARBA00022840"/>
    </source>
</evidence>
<evidence type="ECO:0000259" key="12">
    <source>
        <dbReference type="Pfam" id="PF08264"/>
    </source>
</evidence>
<evidence type="ECO:0000256" key="9">
    <source>
        <dbReference type="ARBA" id="ARBA00047469"/>
    </source>
</evidence>
<keyword evidence="4 10" id="KW-0547">Nucleotide-binding</keyword>
<evidence type="ECO:0000313" key="16">
    <source>
        <dbReference type="Proteomes" id="UP001175271"/>
    </source>
</evidence>
<dbReference type="InterPro" id="IPR013155">
    <property type="entry name" value="M/V/L/I-tRNA-synth_anticd-bd"/>
</dbReference>
<evidence type="ECO:0000256" key="8">
    <source>
        <dbReference type="ARBA" id="ARBA00030520"/>
    </source>
</evidence>
<dbReference type="Pfam" id="PF00133">
    <property type="entry name" value="tRNA-synt_1"/>
    <property type="match status" value="1"/>
</dbReference>
<comment type="similarity">
    <text evidence="1 10">Belongs to the class-I aminoacyl-tRNA synthetase family.</text>
</comment>
<feature type="domain" description="Leucine--tRNA ligase RagD-binding" evidence="14">
    <location>
        <begin position="904"/>
        <end position="975"/>
    </location>
</feature>
<dbReference type="SUPFAM" id="SSF50677">
    <property type="entry name" value="ValRS/IleRS/LeuRS editing domain"/>
    <property type="match status" value="1"/>
</dbReference>
<evidence type="ECO:0000256" key="7">
    <source>
        <dbReference type="ARBA" id="ARBA00023146"/>
    </source>
</evidence>
<keyword evidence="6 10" id="KW-0648">Protein biosynthesis</keyword>
<dbReference type="Gene3D" id="3.40.50.620">
    <property type="entry name" value="HUPs"/>
    <property type="match status" value="1"/>
</dbReference>
<evidence type="ECO:0000259" key="11">
    <source>
        <dbReference type="Pfam" id="PF00133"/>
    </source>
</evidence>
<proteinExistence type="inferred from homology"/>
<keyword evidence="7 10" id="KW-0030">Aminoacyl-tRNA synthetase</keyword>
<keyword evidence="3 10" id="KW-0436">Ligase</keyword>
<comment type="catalytic activity">
    <reaction evidence="9">
        <text>tRNA(Leu) + L-leucine + ATP = L-leucyl-tRNA(Leu) + AMP + diphosphate</text>
        <dbReference type="Rhea" id="RHEA:11688"/>
        <dbReference type="Rhea" id="RHEA-COMP:9613"/>
        <dbReference type="Rhea" id="RHEA-COMP:9622"/>
        <dbReference type="ChEBI" id="CHEBI:30616"/>
        <dbReference type="ChEBI" id="CHEBI:33019"/>
        <dbReference type="ChEBI" id="CHEBI:57427"/>
        <dbReference type="ChEBI" id="CHEBI:78442"/>
        <dbReference type="ChEBI" id="CHEBI:78494"/>
        <dbReference type="ChEBI" id="CHEBI:456215"/>
        <dbReference type="EC" id="6.1.1.4"/>
    </reaction>
</comment>
<name>A0AA39IJG3_9BILA</name>
<dbReference type="Gene3D" id="1.10.730.10">
    <property type="entry name" value="Isoleucyl-tRNA Synthetase, Domain 1"/>
    <property type="match status" value="1"/>
</dbReference>
<comment type="caution">
    <text evidence="15">The sequence shown here is derived from an EMBL/GenBank/DDBJ whole genome shotgun (WGS) entry which is preliminary data.</text>
</comment>
<dbReference type="EC" id="6.1.1.4" evidence="2"/>
<sequence>MASKWEEKAKELREEEAKIQKMWEDAKVFEEDAADDGSAKYMVTFPYPYMNGRLHLGHAFTVSKAEFAVGYQRLRGKKCLFPFGFHCTGMPIKSCADKLKREVEDYGFPPQFPVEVEELVEEVPTLMDKRKGKKSKVTATAGSSKYQWDIMRSIGLSDEEICHFADPMHWLAYFPRCAMEDLKQMGVKVDWRRSFITTSVNPYYDSFVRWQFQKLRREKKIDFGERYTIFSPKDGQPCMDHDRSSGEGVGSQEYTLVKLQVLDPKPEILMAVGKPVFLVVATLRPETLYGLTNCYLHPDIEYSAFYVGDDESEVFVATERAARNMSFQKITREHGVIHFVPGLKKVSGCKLLGCALKAPFALQYEVVYALPTQAIKDDNGTGVVASVPSGSLSDYMELNELKKSKELREKYGIADEMVFGYQPVSFMKIEGYVDCSAEDVCRRLNINSQMTVEEADNGVLTVGKYAGMKTSDARAMVETDMVAFNLASTANPSRRLCPDPAMNALPHYASATRKALEHLNTYGKETRRNLDHAIGWLRDHACSRSFGLGTKLPWDAQCLVGSLSDSTIYTAYYTVAHLLQSDLEGHEEGPLHIKADSMTEACWDYVFLGVQYDAEMMPVPQEKLDVMRKEFLYWYPADLRVSGKDLLHNHLPYYLFNHVAVWQDQPELWPQGIRANGHLLINNEKMSKSTGNFISLHNGIKRFSADGMRFCLADAGDTVDDANFVYDRADAAILRLHTFVTWAKKLNDLLREGKLRKSTSESFADRVFISRINKAVLESALHYEATNFKETLRTSFYDLQAALERYSEICGGEAGMREDLMFRFVEVQAIIVAPICPHISEQVWQAIGKDGFVVNASWPVGGEVDEIALEEGEFLDDSLRTFRRRLNCHMKKSGVRPSEATIYIAEQYVSWQKEVLAIMATLYEGNGRSLPDNKVISQRLVQEESLRKVMKKTMPFVQMIREKVERVGNEAIEGSCRFDQKAVLQQNCTYLLSTLKLKSLSIRCTTENGVPGHIVEQTVPGCPVILYT</sequence>
<dbReference type="InterPro" id="IPR015413">
    <property type="entry name" value="Methionyl/Leucyl_tRNA_Synth"/>
</dbReference>
<keyword evidence="16" id="KW-1185">Reference proteome</keyword>
<dbReference type="InterPro" id="IPR001412">
    <property type="entry name" value="aa-tRNA-synth_I_CS"/>
</dbReference>
<evidence type="ECO:0000256" key="3">
    <source>
        <dbReference type="ARBA" id="ARBA00022598"/>
    </source>
</evidence>
<dbReference type="InterPro" id="IPR009008">
    <property type="entry name" value="Val/Leu/Ile-tRNA-synth_edit"/>
</dbReference>
<evidence type="ECO:0000256" key="6">
    <source>
        <dbReference type="ARBA" id="ARBA00022917"/>
    </source>
</evidence>